<organism evidence="3 5">
    <name type="scientific">Phycomyces blakesleeanus</name>
    <dbReference type="NCBI Taxonomy" id="4837"/>
    <lineage>
        <taxon>Eukaryota</taxon>
        <taxon>Fungi</taxon>
        <taxon>Fungi incertae sedis</taxon>
        <taxon>Mucoromycota</taxon>
        <taxon>Mucoromycotina</taxon>
        <taxon>Mucoromycetes</taxon>
        <taxon>Mucorales</taxon>
        <taxon>Phycomycetaceae</taxon>
        <taxon>Phycomyces</taxon>
    </lineage>
</organism>
<evidence type="ECO:0000313" key="3">
    <source>
        <dbReference type="EMBL" id="KAL0082809.1"/>
    </source>
</evidence>
<name>A0ABR3AUL3_PHYBL</name>
<gene>
    <name evidence="3" type="ORF">J3Q64DRAFT_1700138</name>
    <name evidence="4" type="ORF">J3Q64DRAFT_1700145</name>
    <name evidence="2" type="ORF">J3Q64DRAFT_1700393</name>
</gene>
<keyword evidence="1" id="KW-0472">Membrane</keyword>
<dbReference type="EMBL" id="JBCLYO010000014">
    <property type="protein sequence ID" value="KAL0082809.1"/>
    <property type="molecule type" value="Genomic_DNA"/>
</dbReference>
<evidence type="ECO:0000313" key="2">
    <source>
        <dbReference type="EMBL" id="KAL0082464.1"/>
    </source>
</evidence>
<evidence type="ECO:0000313" key="5">
    <source>
        <dbReference type="Proteomes" id="UP001448207"/>
    </source>
</evidence>
<dbReference type="EMBL" id="JBCLYO010000014">
    <property type="protein sequence ID" value="KAL0082817.1"/>
    <property type="molecule type" value="Genomic_DNA"/>
</dbReference>
<sequence length="137" mass="15985">MTIKVEQHTVKVGYSENNSNIRKTHVTIIIPISSLTIFIYFNLITVFALFSKESRFKAELLYNTCAKRSPVKVIHRKVNRPYPEYEHVSILYKSKFFMYYFLVCFSKVSLEVFPKLIIHDCGLSYPPSKNSATFDTN</sequence>
<accession>A0ABR3AUL3</accession>
<evidence type="ECO:0000313" key="4">
    <source>
        <dbReference type="EMBL" id="KAL0082817.1"/>
    </source>
</evidence>
<protein>
    <submittedName>
        <fullName evidence="3">Uncharacterized protein</fullName>
    </submittedName>
</protein>
<reference evidence="3 5" key="1">
    <citation type="submission" date="2024-04" db="EMBL/GenBank/DDBJ databases">
        <title>Symmetric and asymmetric DNA N6-adenine methylation regulates different biological responses in Mucorales.</title>
        <authorList>
            <consortium name="Lawrence Berkeley National Laboratory"/>
            <person name="Lax C."/>
            <person name="Mondo S.J."/>
            <person name="Osorio-Concepcion M."/>
            <person name="Muszewska A."/>
            <person name="Corrochano-Luque M."/>
            <person name="Gutierrez G."/>
            <person name="Riley R."/>
            <person name="Lipzen A."/>
            <person name="Guo J."/>
            <person name="Hundley H."/>
            <person name="Amirebrahimi M."/>
            <person name="Ng V."/>
            <person name="Lorenzo-Gutierrez D."/>
            <person name="Binder U."/>
            <person name="Yang J."/>
            <person name="Song Y."/>
            <person name="Canovas D."/>
            <person name="Navarro E."/>
            <person name="Freitag M."/>
            <person name="Gabaldon T."/>
            <person name="Grigoriev I.V."/>
            <person name="Corrochano L.M."/>
            <person name="Nicolas F.E."/>
            <person name="Garre V."/>
        </authorList>
    </citation>
    <scope>NUCLEOTIDE SEQUENCE [LARGE SCALE GENOMIC DNA]</scope>
    <source>
        <strain evidence="3 5">L51</strain>
    </source>
</reference>
<feature type="transmembrane region" description="Helical" evidence="1">
    <location>
        <begin position="28"/>
        <end position="50"/>
    </location>
</feature>
<evidence type="ECO:0000256" key="1">
    <source>
        <dbReference type="SAM" id="Phobius"/>
    </source>
</evidence>
<dbReference type="Proteomes" id="UP001448207">
    <property type="component" value="Unassembled WGS sequence"/>
</dbReference>
<keyword evidence="5" id="KW-1185">Reference proteome</keyword>
<keyword evidence="1" id="KW-1133">Transmembrane helix</keyword>
<dbReference type="EMBL" id="JBCLYO010000015">
    <property type="protein sequence ID" value="KAL0082464.1"/>
    <property type="molecule type" value="Genomic_DNA"/>
</dbReference>
<keyword evidence="1" id="KW-0812">Transmembrane</keyword>
<proteinExistence type="predicted"/>
<comment type="caution">
    <text evidence="3">The sequence shown here is derived from an EMBL/GenBank/DDBJ whole genome shotgun (WGS) entry which is preliminary data.</text>
</comment>